<name>A0A2C8FDF7_9BACT</name>
<dbReference type="FunFam" id="3.30.1490.20:FF:000020">
    <property type="entry name" value="Protein lysine acetyltransferase"/>
    <property type="match status" value="1"/>
</dbReference>
<reference evidence="8" key="1">
    <citation type="submission" date="2017-09" db="EMBL/GenBank/DDBJ databases">
        <authorList>
            <person name="Regsiter A."/>
            <person name="William W."/>
        </authorList>
    </citation>
    <scope>NUCLEOTIDE SEQUENCE [LARGE SCALE GENOMIC DNA]</scope>
    <source>
        <strain evidence="8">500-1</strain>
    </source>
</reference>
<dbReference type="SUPFAM" id="SSF52210">
    <property type="entry name" value="Succinyl-CoA synthetase domains"/>
    <property type="match status" value="2"/>
</dbReference>
<dbReference type="Gene3D" id="3.30.470.20">
    <property type="entry name" value="ATP-grasp fold, B domain"/>
    <property type="match status" value="1"/>
</dbReference>
<keyword evidence="1 7" id="KW-0436">Ligase</keyword>
<dbReference type="PANTHER" id="PTHR43334">
    <property type="entry name" value="ACETATE--COA LIGASE [ADP-FORMING]"/>
    <property type="match status" value="1"/>
</dbReference>
<dbReference type="KEGG" id="pprf:DPRO_3654"/>
<dbReference type="SUPFAM" id="SSF51735">
    <property type="entry name" value="NAD(P)-binding Rossmann-fold domains"/>
    <property type="match status" value="1"/>
</dbReference>
<evidence type="ECO:0000256" key="2">
    <source>
        <dbReference type="ARBA" id="ARBA00022741"/>
    </source>
</evidence>
<sequence>MIAKEQLHAFFSPETVAVIGASASPGKVGHTIISNMLKAGFKGKLYPVNPKATEIEGLAVINDIAELPRGLDLGVVSVPREYVLPSLEALAEIGTKSAIVITAGFKEIGKEGYDLEQQIIELCERSGMALLGPNCLGMMNTTAGVNASFAAGHPNPGSIAFFSQSGALCVAILDWALGENIGFSKFISLGNKAVLDEADMLDFLNHDDETTVILGYIENVEHGEEFLKQARKASLNKPVIMIKSGTTAAGAKAASSHTGAIAGSDQTYSAAFHQSGVIRVADVATLFNLAQAFSNQPLPKGPNLAVVTNSGGPGILTADTADRSSLSMATLSQKTIQKLQEFLPSYAAFYNPVDIVGDADANRYRKTLGVVSEDPMVHSILVLLTPTASVEIEKTAEAVIRTAAKCGKPVFACFMGKTRVAGAKKMLMEAGIPCYSFPEPAVRSIESMYKYNIWKNRPEPQYAEVKRDKEAALQLVRDHEKRHQSEIVEFQAQEVLRAYGLPTPKTVLARSSDEAVAAAEEIGYPVVLKIASPDISHKSDVGGVKVNLRNATEVMETFKDITARAQRMRQEAYIAGCLVQEMAPPGVKEVIIGFKRDEEFGPMLMFGLGGIYVEIMKDISFRLAPLSRQDAFEIVREIKSYMLLKGIKGEQPVNFTALEDIIMVMSQMALDLPQVWEAEFNPVLINHEKAIVADVRMTLHLSDD</sequence>
<evidence type="ECO:0000256" key="4">
    <source>
        <dbReference type="ARBA" id="ARBA00060888"/>
    </source>
</evidence>
<evidence type="ECO:0000256" key="3">
    <source>
        <dbReference type="ARBA" id="ARBA00022840"/>
    </source>
</evidence>
<keyword evidence="3 5" id="KW-0067">ATP-binding</keyword>
<feature type="domain" description="ATP-grasp" evidence="6">
    <location>
        <begin position="493"/>
        <end position="529"/>
    </location>
</feature>
<dbReference type="OrthoDB" id="9807426at2"/>
<dbReference type="Pfam" id="PF13607">
    <property type="entry name" value="Succ_CoA_lig"/>
    <property type="match status" value="1"/>
</dbReference>
<dbReference type="EC" id="6.2.1.13" evidence="7"/>
<dbReference type="GO" id="GO:0046872">
    <property type="term" value="F:metal ion binding"/>
    <property type="evidence" value="ECO:0007669"/>
    <property type="project" value="InterPro"/>
</dbReference>
<dbReference type="NCBIfam" id="TIGR02717">
    <property type="entry name" value="AcCoA-syn-alpha"/>
    <property type="match status" value="1"/>
</dbReference>
<dbReference type="EMBL" id="LT907975">
    <property type="protein sequence ID" value="SOB60570.1"/>
    <property type="molecule type" value="Genomic_DNA"/>
</dbReference>
<dbReference type="Proteomes" id="UP000219215">
    <property type="component" value="Chromosome DPRO"/>
</dbReference>
<dbReference type="InterPro" id="IPR014089">
    <property type="entry name" value="AcCoA-synth-alpha"/>
</dbReference>
<comment type="similarity">
    <text evidence="4">In the N-terminal section; belongs to the acetate CoA ligase alpha subunit family.</text>
</comment>
<gene>
    <name evidence="7" type="ORF">DPRO_3654</name>
</gene>
<dbReference type="InterPro" id="IPR011761">
    <property type="entry name" value="ATP-grasp"/>
</dbReference>
<accession>A0A2C8FDF7</accession>
<dbReference type="InterPro" id="IPR013815">
    <property type="entry name" value="ATP_grasp_subdomain_1"/>
</dbReference>
<dbReference type="InterPro" id="IPR043938">
    <property type="entry name" value="Ligase_CoA_dom"/>
</dbReference>
<keyword evidence="2 5" id="KW-0547">Nucleotide-binding</keyword>
<dbReference type="RefSeq" id="WP_097013271.1">
    <property type="nucleotide sequence ID" value="NZ_LT907975.1"/>
</dbReference>
<dbReference type="PROSITE" id="PS50975">
    <property type="entry name" value="ATP_GRASP"/>
    <property type="match status" value="1"/>
</dbReference>
<dbReference type="InterPro" id="IPR003781">
    <property type="entry name" value="CoA-bd"/>
</dbReference>
<evidence type="ECO:0000313" key="8">
    <source>
        <dbReference type="Proteomes" id="UP000219215"/>
    </source>
</evidence>
<dbReference type="Pfam" id="PF13380">
    <property type="entry name" value="CoA_binding_2"/>
    <property type="match status" value="1"/>
</dbReference>
<dbReference type="InterPro" id="IPR051538">
    <property type="entry name" value="Acyl-CoA_Synth/Transferase"/>
</dbReference>
<dbReference type="GO" id="GO:0005524">
    <property type="term" value="F:ATP binding"/>
    <property type="evidence" value="ECO:0007669"/>
    <property type="project" value="UniProtKB-UniRule"/>
</dbReference>
<dbReference type="AlphaFoldDB" id="A0A2C8FDF7"/>
<dbReference type="Pfam" id="PF19045">
    <property type="entry name" value="Ligase_CoA_2"/>
    <property type="match status" value="1"/>
</dbReference>
<evidence type="ECO:0000259" key="6">
    <source>
        <dbReference type="PROSITE" id="PS50975"/>
    </source>
</evidence>
<evidence type="ECO:0000256" key="1">
    <source>
        <dbReference type="ARBA" id="ARBA00022598"/>
    </source>
</evidence>
<dbReference type="Pfam" id="PF13549">
    <property type="entry name" value="ATP-grasp_5"/>
    <property type="match status" value="1"/>
</dbReference>
<evidence type="ECO:0000313" key="7">
    <source>
        <dbReference type="EMBL" id="SOB60570.1"/>
    </source>
</evidence>
<dbReference type="InterPro" id="IPR016102">
    <property type="entry name" value="Succinyl-CoA_synth-like"/>
</dbReference>
<proteinExistence type="inferred from homology"/>
<dbReference type="Gene3D" id="3.30.1490.20">
    <property type="entry name" value="ATP-grasp fold, A domain"/>
    <property type="match status" value="1"/>
</dbReference>
<dbReference type="SUPFAM" id="SSF56059">
    <property type="entry name" value="Glutathione synthetase ATP-binding domain-like"/>
    <property type="match status" value="1"/>
</dbReference>
<keyword evidence="8" id="KW-1185">Reference proteome</keyword>
<dbReference type="SMART" id="SM00881">
    <property type="entry name" value="CoA_binding"/>
    <property type="match status" value="1"/>
</dbReference>
<dbReference type="Gene3D" id="3.40.50.720">
    <property type="entry name" value="NAD(P)-binding Rossmann-like Domain"/>
    <property type="match status" value="1"/>
</dbReference>
<dbReference type="InterPro" id="IPR032875">
    <property type="entry name" value="Succ_CoA_lig_flav_dom"/>
</dbReference>
<dbReference type="PANTHER" id="PTHR43334:SF1">
    <property type="entry name" value="3-HYDROXYPROPIONATE--COA LIGASE [ADP-FORMING]"/>
    <property type="match status" value="1"/>
</dbReference>
<dbReference type="InterPro" id="IPR036291">
    <property type="entry name" value="NAD(P)-bd_dom_sf"/>
</dbReference>
<evidence type="ECO:0000256" key="5">
    <source>
        <dbReference type="PROSITE-ProRule" id="PRU00409"/>
    </source>
</evidence>
<dbReference type="GO" id="GO:0043758">
    <property type="term" value="F:acetate-CoA ligase (ADP-forming) activity"/>
    <property type="evidence" value="ECO:0007669"/>
    <property type="project" value="UniProtKB-EC"/>
</dbReference>
<protein>
    <submittedName>
        <fullName evidence="7">Acetate--CoA ligase [ADP-forming] I</fullName>
        <ecNumber evidence="7">6.2.1.13</ecNumber>
    </submittedName>
</protein>
<organism evidence="7 8">
    <name type="scientific">Pseudodesulfovibrio profundus</name>
    <dbReference type="NCBI Taxonomy" id="57320"/>
    <lineage>
        <taxon>Bacteria</taxon>
        <taxon>Pseudomonadati</taxon>
        <taxon>Thermodesulfobacteriota</taxon>
        <taxon>Desulfovibrionia</taxon>
        <taxon>Desulfovibrionales</taxon>
        <taxon>Desulfovibrionaceae</taxon>
    </lineage>
</organism>
<dbReference type="Gene3D" id="3.40.50.261">
    <property type="entry name" value="Succinyl-CoA synthetase domains"/>
    <property type="match status" value="2"/>
</dbReference>